<evidence type="ECO:0000256" key="1">
    <source>
        <dbReference type="SAM" id="Coils"/>
    </source>
</evidence>
<dbReference type="EMBL" id="BSXT01001899">
    <property type="protein sequence ID" value="GMF45975.1"/>
    <property type="molecule type" value="Genomic_DNA"/>
</dbReference>
<feature type="compositionally biased region" description="Basic and acidic residues" evidence="2">
    <location>
        <begin position="34"/>
        <end position="45"/>
    </location>
</feature>
<evidence type="ECO:0000256" key="2">
    <source>
        <dbReference type="SAM" id="MobiDB-lite"/>
    </source>
</evidence>
<feature type="coiled-coil region" evidence="1">
    <location>
        <begin position="71"/>
        <end position="98"/>
    </location>
</feature>
<proteinExistence type="predicted"/>
<feature type="compositionally biased region" description="Low complexity" evidence="2">
    <location>
        <begin position="149"/>
        <end position="163"/>
    </location>
</feature>
<gene>
    <name evidence="3" type="ORF">Pfra01_001672400</name>
</gene>
<dbReference type="OrthoDB" id="108177at2759"/>
<evidence type="ECO:0000313" key="3">
    <source>
        <dbReference type="EMBL" id="GMF45975.1"/>
    </source>
</evidence>
<protein>
    <submittedName>
        <fullName evidence="3">Unnamed protein product</fullName>
    </submittedName>
</protein>
<name>A0A9W7CXA4_9STRA</name>
<dbReference type="AlphaFoldDB" id="A0A9W7CXA4"/>
<keyword evidence="1" id="KW-0175">Coiled coil</keyword>
<sequence>MDAASEAAELEQKMPVPAPDVAQAKIGMGDSGEAESHVAARERGSGDAPDAKNAGAGGKGGVQETEMLALLRAMAQRMDKLEELNSKLERTLAKKKNDLRVDTFMTPAASPFASRMGLDARMHIDSLAGSPRPPPMMTPQRRVDPGSPQAQEAARAEAAQGVPPVHPPRQGQGGHGQGQGQEGIGYPDARQKKLAIRPFNGKELYIGLGSGFLEWGKRFERQILLAQAACGFTWTEFVKVDLLGNYLTGTAERYYNRQVETWWYQMPTLQYVMEKMLETFKTSITPAQTMQLFTAPKDIKRTWPEHYMYLVAVLEATGGGADYLVLNNIVQYASADLRTALMAKVDSTRTDYLAHAEELAHFAQAWEIEAKKKNFGRELVGVICSGAAVACVRGRRRLTESEYESVRSLSTDS</sequence>
<dbReference type="Proteomes" id="UP001165121">
    <property type="component" value="Unassembled WGS sequence"/>
</dbReference>
<comment type="caution">
    <text evidence="3">The sequence shown here is derived from an EMBL/GenBank/DDBJ whole genome shotgun (WGS) entry which is preliminary data.</text>
</comment>
<feature type="region of interest" description="Disordered" evidence="2">
    <location>
        <begin position="125"/>
        <end position="185"/>
    </location>
</feature>
<evidence type="ECO:0000313" key="4">
    <source>
        <dbReference type="Proteomes" id="UP001165121"/>
    </source>
</evidence>
<reference evidence="3" key="1">
    <citation type="submission" date="2023-04" db="EMBL/GenBank/DDBJ databases">
        <title>Phytophthora fragariaefolia NBRC 109709.</title>
        <authorList>
            <person name="Ichikawa N."/>
            <person name="Sato H."/>
            <person name="Tonouchi N."/>
        </authorList>
    </citation>
    <scope>NUCLEOTIDE SEQUENCE</scope>
    <source>
        <strain evidence="3">NBRC 109709</strain>
    </source>
</reference>
<accession>A0A9W7CXA4</accession>
<organism evidence="3 4">
    <name type="scientific">Phytophthora fragariaefolia</name>
    <dbReference type="NCBI Taxonomy" id="1490495"/>
    <lineage>
        <taxon>Eukaryota</taxon>
        <taxon>Sar</taxon>
        <taxon>Stramenopiles</taxon>
        <taxon>Oomycota</taxon>
        <taxon>Peronosporomycetes</taxon>
        <taxon>Peronosporales</taxon>
        <taxon>Peronosporaceae</taxon>
        <taxon>Phytophthora</taxon>
    </lineage>
</organism>
<feature type="region of interest" description="Disordered" evidence="2">
    <location>
        <begin position="1"/>
        <end position="60"/>
    </location>
</feature>
<keyword evidence="4" id="KW-1185">Reference proteome</keyword>
<feature type="compositionally biased region" description="Gly residues" evidence="2">
    <location>
        <begin position="171"/>
        <end position="183"/>
    </location>
</feature>